<evidence type="ECO:0000256" key="1">
    <source>
        <dbReference type="SAM" id="MobiDB-lite"/>
    </source>
</evidence>
<reference evidence="2" key="1">
    <citation type="submission" date="2021-01" db="EMBL/GenBank/DDBJ databases">
        <authorList>
            <person name="Corre E."/>
            <person name="Pelletier E."/>
            <person name="Niang G."/>
            <person name="Scheremetjew M."/>
            <person name="Finn R."/>
            <person name="Kale V."/>
            <person name="Holt S."/>
            <person name="Cochrane G."/>
            <person name="Meng A."/>
            <person name="Brown T."/>
            <person name="Cohen L."/>
        </authorList>
    </citation>
    <scope>NUCLEOTIDE SEQUENCE</scope>
    <source>
        <strain evidence="2">CCMP1381</strain>
    </source>
</reference>
<feature type="region of interest" description="Disordered" evidence="1">
    <location>
        <begin position="174"/>
        <end position="224"/>
    </location>
</feature>
<protein>
    <submittedName>
        <fullName evidence="2">Uncharacterized protein</fullName>
    </submittedName>
</protein>
<dbReference type="EMBL" id="HBGS01023394">
    <property type="protein sequence ID" value="CAD9414216.1"/>
    <property type="molecule type" value="Transcribed_RNA"/>
</dbReference>
<gene>
    <name evidence="2" type="ORF">DSPE1174_LOCUS11882</name>
</gene>
<dbReference type="AlphaFoldDB" id="A0A7S2C2Y6"/>
<organism evidence="2">
    <name type="scientific">Octactis speculum</name>
    <dbReference type="NCBI Taxonomy" id="3111310"/>
    <lineage>
        <taxon>Eukaryota</taxon>
        <taxon>Sar</taxon>
        <taxon>Stramenopiles</taxon>
        <taxon>Ochrophyta</taxon>
        <taxon>Dictyochophyceae</taxon>
        <taxon>Dictyochales</taxon>
        <taxon>Dictyochaceae</taxon>
        <taxon>Octactis</taxon>
    </lineage>
</organism>
<proteinExistence type="predicted"/>
<name>A0A7S2C2Y6_9STRA</name>
<evidence type="ECO:0000313" key="2">
    <source>
        <dbReference type="EMBL" id="CAD9414216.1"/>
    </source>
</evidence>
<feature type="compositionally biased region" description="Basic and acidic residues" evidence="1">
    <location>
        <begin position="174"/>
        <end position="183"/>
    </location>
</feature>
<accession>A0A7S2C2Y6</accession>
<sequence length="224" mass="25104">MTIDLSSILYLNKLSMPTTQAKNIHWEHRVALRSMTDAHFLDFDDGDMALRSVEVFKTTLQDAAPSTDAPPLDFFENVGISDNRFCLLGTLEELREHRGDDSFKNGLQRDTISEERESMGLSENICTRDISRSLAGEHPPGFMDMPVEKPPDFDQFDSSPLDDFSNLLKESHIENPKFSEDKKPRHNSTAGICYAKRSNSLAGSLPSPLAKRSGSMPRIGSKRL</sequence>